<sequence>MKPTQFWKNFKLGEELAVSGTLIYNGMRRFHEMRKLDHTDEVFEVLYNLSVGFERLLKIAVILLEHNDSIDQDDLEKSLITHSHLDLLNRVKKHVPVNLDSPHNDLLNLLGTFYKSLRYERFMLSSVYDSSREVEALCAFLSKHLTIDLQRKVLFLGRQNDDRYRRFMRKTVLKISKAVFDVVKTRARASNLYTDELRSGSKAETVFLGEIDISHEDVLWKELLLFFMNTKSTSRYLDFLRGVPPLDFDPERASDYLDCFQSDAAKAFVMGELEEHYEELGEKGNRLELMGVIGAPNVFFDSMEDEEDIRDNDEN</sequence>
<dbReference type="RefSeq" id="WP_100917540.1">
    <property type="nucleotide sequence ID" value="NZ_CP020370.1"/>
</dbReference>
<dbReference type="AlphaFoldDB" id="A0A2K8U2C0"/>
<dbReference type="EMBL" id="CP020370">
    <property type="protein sequence ID" value="AUB79724.1"/>
    <property type="molecule type" value="Genomic_DNA"/>
</dbReference>
<evidence type="ECO:0000313" key="1">
    <source>
        <dbReference type="EMBL" id="AUB79724.1"/>
    </source>
</evidence>
<proteinExistence type="predicted"/>
<name>A0A2K8U2C0_9GAMM</name>
<accession>A0A2K8U2C0</accession>
<dbReference type="OrthoDB" id="1340765at2"/>
<gene>
    <name evidence="1" type="ORF">THSYN_01290</name>
</gene>
<keyword evidence="2" id="KW-1185">Reference proteome</keyword>
<evidence type="ECO:0000313" key="2">
    <source>
        <dbReference type="Proteomes" id="UP000232638"/>
    </source>
</evidence>
<reference evidence="1 2" key="1">
    <citation type="submission" date="2017-03" db="EMBL/GenBank/DDBJ databases">
        <title>Complete genome sequence of Candidatus 'Thiodictyon syntrophicum' sp. nov. strain Cad16T, a photolithoautotroph purple sulfur bacterium isolated from an alpine meromictic lake.</title>
        <authorList>
            <person name="Luedin S.M."/>
            <person name="Pothier J.F."/>
            <person name="Danza F."/>
            <person name="Storelli N."/>
            <person name="Wittwer M."/>
            <person name="Tonolla M."/>
        </authorList>
    </citation>
    <scope>NUCLEOTIDE SEQUENCE [LARGE SCALE GENOMIC DNA]</scope>
    <source>
        <strain evidence="1 2">Cad16T</strain>
    </source>
</reference>
<dbReference type="Proteomes" id="UP000232638">
    <property type="component" value="Chromosome"/>
</dbReference>
<protein>
    <submittedName>
        <fullName evidence="1">Uncharacterized protein</fullName>
    </submittedName>
</protein>
<dbReference type="KEGG" id="tsy:THSYN_01290"/>
<organism evidence="1 2">
    <name type="scientific">Candidatus Thiodictyon syntrophicum</name>
    <dbReference type="NCBI Taxonomy" id="1166950"/>
    <lineage>
        <taxon>Bacteria</taxon>
        <taxon>Pseudomonadati</taxon>
        <taxon>Pseudomonadota</taxon>
        <taxon>Gammaproteobacteria</taxon>
        <taxon>Chromatiales</taxon>
        <taxon>Chromatiaceae</taxon>
        <taxon>Thiodictyon</taxon>
    </lineage>
</organism>